<dbReference type="Proteomes" id="UP000823388">
    <property type="component" value="Chromosome 8N"/>
</dbReference>
<proteinExistence type="predicted"/>
<accession>A0A8T0PCF2</accession>
<sequence length="195" mass="21603">MQWDILPRQLIEGSSPQSPLQQNQSGASLAKVIHRARPVSMVRWYSCWVPEGATTATGHPLTTAIAALYLFWIPERRCMSRATMLSSVPSLQCHRGEQSAWPMAELFWSSARAPSFFRASSSGRSYTFLDSRNLVSVSKLTELDYIVEFLVGGQCLVRDVRPGAGGAVVGRGRPMNGIYELDYLEIPLNHSPTMA</sequence>
<comment type="caution">
    <text evidence="1">The sequence shown here is derived from an EMBL/GenBank/DDBJ whole genome shotgun (WGS) entry which is preliminary data.</text>
</comment>
<evidence type="ECO:0000313" key="1">
    <source>
        <dbReference type="EMBL" id="KAG2559280.1"/>
    </source>
</evidence>
<gene>
    <name evidence="1" type="ORF">PVAP13_8NG314024</name>
</gene>
<dbReference type="EMBL" id="CM029052">
    <property type="protein sequence ID" value="KAG2559280.1"/>
    <property type="molecule type" value="Genomic_DNA"/>
</dbReference>
<name>A0A8T0PCF2_PANVG</name>
<organism evidence="1 2">
    <name type="scientific">Panicum virgatum</name>
    <name type="common">Blackwell switchgrass</name>
    <dbReference type="NCBI Taxonomy" id="38727"/>
    <lineage>
        <taxon>Eukaryota</taxon>
        <taxon>Viridiplantae</taxon>
        <taxon>Streptophyta</taxon>
        <taxon>Embryophyta</taxon>
        <taxon>Tracheophyta</taxon>
        <taxon>Spermatophyta</taxon>
        <taxon>Magnoliopsida</taxon>
        <taxon>Liliopsida</taxon>
        <taxon>Poales</taxon>
        <taxon>Poaceae</taxon>
        <taxon>PACMAD clade</taxon>
        <taxon>Panicoideae</taxon>
        <taxon>Panicodae</taxon>
        <taxon>Paniceae</taxon>
        <taxon>Panicinae</taxon>
        <taxon>Panicum</taxon>
        <taxon>Panicum sect. Hiantes</taxon>
    </lineage>
</organism>
<evidence type="ECO:0000313" key="2">
    <source>
        <dbReference type="Proteomes" id="UP000823388"/>
    </source>
</evidence>
<dbReference type="AlphaFoldDB" id="A0A8T0PCF2"/>
<protein>
    <submittedName>
        <fullName evidence="1">Uncharacterized protein</fullName>
    </submittedName>
</protein>
<reference evidence="1" key="1">
    <citation type="submission" date="2020-05" db="EMBL/GenBank/DDBJ databases">
        <title>WGS assembly of Panicum virgatum.</title>
        <authorList>
            <person name="Lovell J.T."/>
            <person name="Jenkins J."/>
            <person name="Shu S."/>
            <person name="Juenger T.E."/>
            <person name="Schmutz J."/>
        </authorList>
    </citation>
    <scope>NUCLEOTIDE SEQUENCE</scope>
    <source>
        <strain evidence="1">AP13</strain>
    </source>
</reference>
<keyword evidence="2" id="KW-1185">Reference proteome</keyword>